<reference evidence="2" key="1">
    <citation type="journal article" date="2021" name="Front. Microbiol.">
        <title>Comprehensive Comparative Genomics and Phenotyping of Methylobacterium Species.</title>
        <authorList>
            <person name="Alessa O."/>
            <person name="Ogura Y."/>
            <person name="Fujitani Y."/>
            <person name="Takami H."/>
            <person name="Hayashi T."/>
            <person name="Sahin N."/>
            <person name="Tani A."/>
        </authorList>
    </citation>
    <scope>NUCLEOTIDE SEQUENCE</scope>
    <source>
        <strain evidence="2">DSM 23632</strain>
    </source>
</reference>
<comment type="caution">
    <text evidence="2">The sequence shown here is derived from an EMBL/GenBank/DDBJ whole genome shotgun (WGS) entry which is preliminary data.</text>
</comment>
<feature type="transmembrane region" description="Helical" evidence="1">
    <location>
        <begin position="180"/>
        <end position="197"/>
    </location>
</feature>
<keyword evidence="1" id="KW-0812">Transmembrane</keyword>
<keyword evidence="1" id="KW-0472">Membrane</keyword>
<gene>
    <name evidence="2" type="ORF">MPOCJGCO_2796</name>
</gene>
<feature type="transmembrane region" description="Helical" evidence="1">
    <location>
        <begin position="239"/>
        <end position="258"/>
    </location>
</feature>
<sequence length="259" mass="27012">MDEGRRADGAGGLFAFPRRIDPAAFSGAPLDAIKCAAAVLMVGDHVDTILLDGHAVLLWRLGRIAFPLFCLVLALHLARGADPGRYVLALLVLAVPVQAVYAAAFPYGTSEGNILFTLAAGAALSAALARAGEALRHLAFALGLALVFLAPALAKTAVDFGLAGILLPAALRLALERPRAFGIWGLAVVVGLNWHGWHPRGEVAWLSALADAATILVGTGLIALAALRLAGRPRFLPAYALQAFYPAHLLVLTLLRAMA</sequence>
<dbReference type="InterPro" id="IPR008875">
    <property type="entry name" value="TraX"/>
</dbReference>
<feature type="transmembrane region" description="Helical" evidence="1">
    <location>
        <begin position="203"/>
        <end position="227"/>
    </location>
</feature>
<evidence type="ECO:0000256" key="1">
    <source>
        <dbReference type="SAM" id="Phobius"/>
    </source>
</evidence>
<dbReference type="RefSeq" id="WP_238183297.1">
    <property type="nucleotide sequence ID" value="NZ_BPRB01000156.1"/>
</dbReference>
<feature type="transmembrane region" description="Helical" evidence="1">
    <location>
        <begin position="57"/>
        <end position="75"/>
    </location>
</feature>
<feature type="transmembrane region" description="Helical" evidence="1">
    <location>
        <begin position="87"/>
        <end position="108"/>
    </location>
</feature>
<dbReference type="Proteomes" id="UP001055057">
    <property type="component" value="Unassembled WGS sequence"/>
</dbReference>
<keyword evidence="3" id="KW-1185">Reference proteome</keyword>
<keyword evidence="1" id="KW-1133">Transmembrane helix</keyword>
<evidence type="ECO:0008006" key="4">
    <source>
        <dbReference type="Google" id="ProtNLM"/>
    </source>
</evidence>
<feature type="transmembrane region" description="Helical" evidence="1">
    <location>
        <begin position="114"/>
        <end position="131"/>
    </location>
</feature>
<dbReference type="Pfam" id="PF05857">
    <property type="entry name" value="TraX"/>
    <property type="match status" value="1"/>
</dbReference>
<dbReference type="EMBL" id="BPRB01000156">
    <property type="protein sequence ID" value="GJE60682.1"/>
    <property type="molecule type" value="Genomic_DNA"/>
</dbReference>
<protein>
    <recommendedName>
        <fullName evidence="4">Conjugal transfer protein TraX</fullName>
    </recommendedName>
</protein>
<reference evidence="2" key="2">
    <citation type="submission" date="2021-08" db="EMBL/GenBank/DDBJ databases">
        <authorList>
            <person name="Tani A."/>
            <person name="Ola A."/>
            <person name="Ogura Y."/>
            <person name="Katsura K."/>
            <person name="Hayashi T."/>
        </authorList>
    </citation>
    <scope>NUCLEOTIDE SEQUENCE</scope>
    <source>
        <strain evidence="2">DSM 23632</strain>
    </source>
</reference>
<organism evidence="2 3">
    <name type="scientific">Methylobacterium trifolii</name>
    <dbReference type="NCBI Taxonomy" id="1003092"/>
    <lineage>
        <taxon>Bacteria</taxon>
        <taxon>Pseudomonadati</taxon>
        <taxon>Pseudomonadota</taxon>
        <taxon>Alphaproteobacteria</taxon>
        <taxon>Hyphomicrobiales</taxon>
        <taxon>Methylobacteriaceae</taxon>
        <taxon>Methylobacterium</taxon>
    </lineage>
</organism>
<evidence type="ECO:0000313" key="3">
    <source>
        <dbReference type="Proteomes" id="UP001055057"/>
    </source>
</evidence>
<accession>A0ABQ4U2V7</accession>
<feature type="transmembrane region" description="Helical" evidence="1">
    <location>
        <begin position="138"/>
        <end position="154"/>
    </location>
</feature>
<evidence type="ECO:0000313" key="2">
    <source>
        <dbReference type="EMBL" id="GJE60682.1"/>
    </source>
</evidence>
<proteinExistence type="predicted"/>
<name>A0ABQ4U2V7_9HYPH</name>